<dbReference type="InterPro" id="IPR041459">
    <property type="entry name" value="MPTase-PolyVal"/>
</dbReference>
<evidence type="ECO:0000313" key="4">
    <source>
        <dbReference type="Proteomes" id="UP000324383"/>
    </source>
</evidence>
<dbReference type="AlphaFoldDB" id="A0A5D3E9K1"/>
<dbReference type="EMBL" id="VKLW01000023">
    <property type="protein sequence ID" value="TYK32837.1"/>
    <property type="molecule type" value="Genomic_DNA"/>
</dbReference>
<evidence type="ECO:0000259" key="1">
    <source>
        <dbReference type="Pfam" id="PF08401"/>
    </source>
</evidence>
<proteinExistence type="predicted"/>
<sequence length="714" mass="82932">MNSNTKNIIASKFTELMIEKMETVSASDWKKGWFNFSKPYMPPCNLSGSYYRGSNRLMLSLYSEIAGYKTNVFTTFKGGEKFEVYPKKGAKGFPILYWNIRYSEIENPQKYIYREKYLSLKDEEQALYKSKPILQSFVVFNIDQTNFPEKYPDRYNKYLSELKSTTFVQNDFSYPAIDQMLKAQKWYCPISLSVEEKEAYYSASDNEIHLPAKEKFFTGENFYATLLHEMAHSTGHKDLLNRKMGGYLNPEIYAKEELVAELTAAITCRELNITSEVREDNAQYLKYWLQELKKSPSYLFDILLDVGKSSDLIIDRIFDKSLYLENENAMEEASLEAEPLREKERINIGCTLFPEPSSEYLISFTASESTLSVEEVASALANKGVSFSDSFSNSIERNYQTKVFSRPYLKYVPKEKLFLSELLVPINPTSFYLKVKDGLVNDFILGFDPLYPSSEEHLEKISFNDFIQNQDKVFSQQSVIGSISWYDFKGQISESQEFYSSDSFLQTIKENLEYNPSGFRYKVLSEDPHLRKSVDDLVYDFYGMENSRSVHNYDKQNFDCKEYGFFSNWDITYKKEEKGVTVTCLSGGNKKDFYFENEKKLKLIARDCQSKIDSLKENLVRDYFKTEDITAIYDIKIFKLKDGLNYGINFLKDNIRSTTKQLSKSDIDKYYASILSVYEDFVSALSNEDKSIERKFTSSLNQSQSSELSLSLNL</sequence>
<dbReference type="RefSeq" id="WP_148730669.1">
    <property type="nucleotide sequence ID" value="NZ_VKLW01000023.1"/>
</dbReference>
<protein>
    <submittedName>
        <fullName evidence="3">DUF1738 domain-containing protein</fullName>
    </submittedName>
</protein>
<evidence type="ECO:0000259" key="2">
    <source>
        <dbReference type="Pfam" id="PF18818"/>
    </source>
</evidence>
<keyword evidence="4" id="KW-1185">Reference proteome</keyword>
<evidence type="ECO:0000313" key="3">
    <source>
        <dbReference type="EMBL" id="TYK32837.1"/>
    </source>
</evidence>
<dbReference type="Proteomes" id="UP000324383">
    <property type="component" value="Unassembled WGS sequence"/>
</dbReference>
<dbReference type="Pfam" id="PF18818">
    <property type="entry name" value="MPTase-PolyVal"/>
    <property type="match status" value="1"/>
</dbReference>
<organism evidence="3 4">
    <name type="scientific">Bacteroides pyogenes</name>
    <dbReference type="NCBI Taxonomy" id="310300"/>
    <lineage>
        <taxon>Bacteria</taxon>
        <taxon>Pseudomonadati</taxon>
        <taxon>Bacteroidota</taxon>
        <taxon>Bacteroidia</taxon>
        <taxon>Bacteroidales</taxon>
        <taxon>Bacteroidaceae</taxon>
        <taxon>Bacteroides</taxon>
    </lineage>
</organism>
<gene>
    <name evidence="3" type="ORF">FNJ60_10530</name>
</gene>
<feature type="domain" description="N-terminal" evidence="1">
    <location>
        <begin position="9"/>
        <end position="140"/>
    </location>
</feature>
<name>A0A5D3E9K1_9BACE</name>
<comment type="caution">
    <text evidence="3">The sequence shown here is derived from an EMBL/GenBank/DDBJ whole genome shotgun (WGS) entry which is preliminary data.</text>
</comment>
<reference evidence="3 4" key="1">
    <citation type="submission" date="2019-07" db="EMBL/GenBank/DDBJ databases">
        <title>Draft Genome Sequences of Bacteroides pyogenes Strains Isolated from the Uterus Holstein Dairy Cows with Metritis.</title>
        <authorList>
            <person name="Cunha F."/>
            <person name="Galvao K.N."/>
            <person name="Jeon S.J."/>
            <person name="Jeong K.C."/>
        </authorList>
    </citation>
    <scope>NUCLEOTIDE SEQUENCE [LARGE SCALE GENOMIC DNA]</scope>
    <source>
        <strain evidence="3 4">KG-31</strain>
    </source>
</reference>
<accession>A0A5D3E9K1</accession>
<feature type="domain" description="Polyvalent protein metallopeptidase" evidence="2">
    <location>
        <begin position="190"/>
        <end position="300"/>
    </location>
</feature>
<dbReference type="InterPro" id="IPR013610">
    <property type="entry name" value="ArdC_N"/>
</dbReference>
<dbReference type="GO" id="GO:0003697">
    <property type="term" value="F:single-stranded DNA binding"/>
    <property type="evidence" value="ECO:0007669"/>
    <property type="project" value="InterPro"/>
</dbReference>
<dbReference type="Pfam" id="PF08401">
    <property type="entry name" value="ArdcN"/>
    <property type="match status" value="1"/>
</dbReference>